<dbReference type="GO" id="GO:0016491">
    <property type="term" value="F:oxidoreductase activity"/>
    <property type="evidence" value="ECO:0007669"/>
    <property type="project" value="InterPro"/>
</dbReference>
<organism evidence="15">
    <name type="scientific">Cladocopium goreaui</name>
    <dbReference type="NCBI Taxonomy" id="2562237"/>
    <lineage>
        <taxon>Eukaryota</taxon>
        <taxon>Sar</taxon>
        <taxon>Alveolata</taxon>
        <taxon>Dinophyceae</taxon>
        <taxon>Suessiales</taxon>
        <taxon>Symbiodiniaceae</taxon>
        <taxon>Cladocopium</taxon>
    </lineage>
</organism>
<evidence type="ECO:0000256" key="10">
    <source>
        <dbReference type="ARBA" id="ARBA00048174"/>
    </source>
</evidence>
<gene>
    <name evidence="15" type="ORF">C1SCF055_LOCUS12005</name>
</gene>
<dbReference type="GO" id="GO:0006772">
    <property type="term" value="P:thiamine metabolic process"/>
    <property type="evidence" value="ECO:0007669"/>
    <property type="project" value="TreeGrafter"/>
</dbReference>
<evidence type="ECO:0000256" key="1">
    <source>
        <dbReference type="ARBA" id="ARBA00001936"/>
    </source>
</evidence>
<comment type="catalytic activity">
    <reaction evidence="10">
        <text>ITP + H2O = IDP + phosphate + H(+)</text>
        <dbReference type="Rhea" id="RHEA:28330"/>
        <dbReference type="ChEBI" id="CHEBI:15377"/>
        <dbReference type="ChEBI" id="CHEBI:15378"/>
        <dbReference type="ChEBI" id="CHEBI:43474"/>
        <dbReference type="ChEBI" id="CHEBI:58280"/>
        <dbReference type="ChEBI" id="CHEBI:61402"/>
        <dbReference type="EC" id="3.6.1.73"/>
    </reaction>
</comment>
<dbReference type="Proteomes" id="UP001152797">
    <property type="component" value="Unassembled WGS sequence"/>
</dbReference>
<evidence type="ECO:0000256" key="12">
    <source>
        <dbReference type="SAM" id="Coils"/>
    </source>
</evidence>
<keyword evidence="3" id="KW-0479">Metal-binding</keyword>
<keyword evidence="5" id="KW-0378">Hydrolase</keyword>
<dbReference type="GO" id="GO:0009117">
    <property type="term" value="P:nucleotide metabolic process"/>
    <property type="evidence" value="ECO:0007669"/>
    <property type="project" value="UniProtKB-KW"/>
</dbReference>
<keyword evidence="6" id="KW-0460">Magnesium</keyword>
<keyword evidence="12" id="KW-0175">Coiled coil</keyword>
<dbReference type="InterPro" id="IPR002937">
    <property type="entry name" value="Amino_oxidase"/>
</dbReference>
<evidence type="ECO:0000256" key="11">
    <source>
        <dbReference type="ARBA" id="ARBA00048781"/>
    </source>
</evidence>
<dbReference type="EMBL" id="CAMXCT010000890">
    <property type="protein sequence ID" value="CAI3984476.1"/>
    <property type="molecule type" value="Genomic_DNA"/>
</dbReference>
<dbReference type="OrthoDB" id="438553at2759"/>
<dbReference type="Pfam" id="PF01593">
    <property type="entry name" value="Amino_oxidase"/>
    <property type="match status" value="1"/>
</dbReference>
<evidence type="ECO:0000313" key="16">
    <source>
        <dbReference type="EMBL" id="CAL1137851.1"/>
    </source>
</evidence>
<comment type="cofactor">
    <cofactor evidence="1">
        <name>Mn(2+)</name>
        <dbReference type="ChEBI" id="CHEBI:29035"/>
    </cofactor>
</comment>
<dbReference type="InterPro" id="IPR029001">
    <property type="entry name" value="ITPase-like_fam"/>
</dbReference>
<sequence>MGAGCRWSLCMPHIKLTRAASTELQRPSHDHKAVWAFAGGAAWCERKRKGHFPRAVSNGVDDHSAAVKTWLHKFIIGKNFCPWAKSVSDNDSVRVVTSLATTEDGILRDLEEEVAALPSCPNVPEGVPSTTLLVCPHVSSWQDFDTFNEFYGNALRNGVLFEENFKVKLVAFHPSFIHSPLYGPVLEVGDVLTLPTSEGEVDATVLDADVEAEEPGEAFRVQLENGEEQVISYARLAELLQDSQYETVEDADEDGEDAEIEMDEETEILENMAQRAPRPTFHLLRLCDDPLLQRIAAGGRSYSFRTGLMSLIDALEEQLLNPAPGTNAVEIRRNSAIDRLQAPKDGTKAQVLLRDGSRVEADCVIAAIQPTVLGELLKTSGLDLSVSTGQSLCQLLEEIKNKSVAVVNISYDKDVLKERRLRGAGYFVGSSENHELTPQSLVQTSWQRPHHCMIAISVVVGSQSAPKLEAARQGFERLGSASVEVTGVEADSGVSAQPFGMEETRLGALNRLKAARASAEGTVADFCIAFEGGVEEDAEGVMACFAVVCVQFRDDDFISQVRSATHSVPPGITKMLRDGIELGVATDRFFADRVEAGYGKHTGGTIGALSYGVVDRVEFYAQPACLSLVPFLNADAYGISRTNPLHRGPAG</sequence>
<dbReference type="InterPro" id="IPR036188">
    <property type="entry name" value="FAD/NAD-bd_sf"/>
</dbReference>
<evidence type="ECO:0000313" key="15">
    <source>
        <dbReference type="EMBL" id="CAI3984476.1"/>
    </source>
</evidence>
<dbReference type="PANTHER" id="PTHR34699:SF2">
    <property type="entry name" value="NON-CANONICAL PURINE NTP PHOSPHATASE_PRRC1 DOMAIN-CONTAINING PROTEIN"/>
    <property type="match status" value="1"/>
</dbReference>
<feature type="domain" description="Amine oxidase" evidence="13">
    <location>
        <begin position="297"/>
        <end position="445"/>
    </location>
</feature>
<accession>A0A9P1C622</accession>
<keyword evidence="8" id="KW-0464">Manganese</keyword>
<keyword evidence="4" id="KW-0547">Nucleotide-binding</keyword>
<dbReference type="PANTHER" id="PTHR34699">
    <property type="match status" value="1"/>
</dbReference>
<proteinExistence type="predicted"/>
<evidence type="ECO:0000256" key="5">
    <source>
        <dbReference type="ARBA" id="ARBA00022801"/>
    </source>
</evidence>
<evidence type="ECO:0000256" key="9">
    <source>
        <dbReference type="ARBA" id="ARBA00038901"/>
    </source>
</evidence>
<evidence type="ECO:0000259" key="13">
    <source>
        <dbReference type="Pfam" id="PF01593"/>
    </source>
</evidence>
<dbReference type="GO" id="GO:0046872">
    <property type="term" value="F:metal ion binding"/>
    <property type="evidence" value="ECO:0007669"/>
    <property type="project" value="UniProtKB-KW"/>
</dbReference>
<dbReference type="GO" id="GO:0103023">
    <property type="term" value="F:ITPase activity"/>
    <property type="evidence" value="ECO:0007669"/>
    <property type="project" value="UniProtKB-EC"/>
</dbReference>
<evidence type="ECO:0000256" key="7">
    <source>
        <dbReference type="ARBA" id="ARBA00023080"/>
    </source>
</evidence>
<reference evidence="16" key="2">
    <citation type="submission" date="2024-04" db="EMBL/GenBank/DDBJ databases">
        <authorList>
            <person name="Chen Y."/>
            <person name="Shah S."/>
            <person name="Dougan E. K."/>
            <person name="Thang M."/>
            <person name="Chan C."/>
        </authorList>
    </citation>
    <scope>NUCLEOTIDE SEQUENCE [LARGE SCALE GENOMIC DNA]</scope>
</reference>
<dbReference type="EC" id="3.6.1.73" evidence="9"/>
<dbReference type="Gene3D" id="3.90.950.10">
    <property type="match status" value="1"/>
</dbReference>
<dbReference type="Pfam" id="PF01931">
    <property type="entry name" value="NTPase_I-T"/>
    <property type="match status" value="1"/>
</dbReference>
<protein>
    <recommendedName>
        <fullName evidence="9">inosine/xanthosine triphosphatase</fullName>
        <ecNumber evidence="9">3.6.1.73</ecNumber>
    </recommendedName>
</protein>
<dbReference type="EMBL" id="CAMXCT020000890">
    <property type="protein sequence ID" value="CAL1137851.1"/>
    <property type="molecule type" value="Genomic_DNA"/>
</dbReference>
<feature type="domain" description="Non-canonical purine NTP phosphatase/PRRC1" evidence="14">
    <location>
        <begin position="461"/>
        <end position="632"/>
    </location>
</feature>
<dbReference type="InterPro" id="IPR050299">
    <property type="entry name" value="YjjX_NTPase"/>
</dbReference>
<reference evidence="15" key="1">
    <citation type="submission" date="2022-10" db="EMBL/GenBank/DDBJ databases">
        <authorList>
            <person name="Chen Y."/>
            <person name="Dougan E. K."/>
            <person name="Chan C."/>
            <person name="Rhodes N."/>
            <person name="Thang M."/>
        </authorList>
    </citation>
    <scope>NUCLEOTIDE SEQUENCE</scope>
</reference>
<dbReference type="InterPro" id="IPR009858">
    <property type="entry name" value="DUF1415"/>
</dbReference>
<dbReference type="InterPro" id="IPR026533">
    <property type="entry name" value="NTPase/PRRC1"/>
</dbReference>
<keyword evidence="7" id="KW-0546">Nucleotide metabolism</keyword>
<evidence type="ECO:0000256" key="6">
    <source>
        <dbReference type="ARBA" id="ARBA00022842"/>
    </source>
</evidence>
<name>A0A9P1C622_9DINO</name>
<evidence type="ECO:0000256" key="8">
    <source>
        <dbReference type="ARBA" id="ARBA00023211"/>
    </source>
</evidence>
<evidence type="ECO:0000259" key="14">
    <source>
        <dbReference type="Pfam" id="PF01931"/>
    </source>
</evidence>
<evidence type="ECO:0000313" key="17">
    <source>
        <dbReference type="Proteomes" id="UP001152797"/>
    </source>
</evidence>
<evidence type="ECO:0000256" key="3">
    <source>
        <dbReference type="ARBA" id="ARBA00022723"/>
    </source>
</evidence>
<comment type="cofactor">
    <cofactor evidence="2">
        <name>Mg(2+)</name>
        <dbReference type="ChEBI" id="CHEBI:18420"/>
    </cofactor>
</comment>
<comment type="caution">
    <text evidence="15">The sequence shown here is derived from an EMBL/GenBank/DDBJ whole genome shotgun (WGS) entry which is preliminary data.</text>
</comment>
<dbReference type="EMBL" id="CAMXCT030000890">
    <property type="protein sequence ID" value="CAL4771788.1"/>
    <property type="molecule type" value="Genomic_DNA"/>
</dbReference>
<dbReference type="GO" id="GO:0000166">
    <property type="term" value="F:nucleotide binding"/>
    <property type="evidence" value="ECO:0007669"/>
    <property type="project" value="UniProtKB-KW"/>
</dbReference>
<evidence type="ECO:0000256" key="2">
    <source>
        <dbReference type="ARBA" id="ARBA00001946"/>
    </source>
</evidence>
<comment type="catalytic activity">
    <reaction evidence="11">
        <text>XTP + H2O = XDP + phosphate + H(+)</text>
        <dbReference type="Rhea" id="RHEA:28406"/>
        <dbReference type="ChEBI" id="CHEBI:15377"/>
        <dbReference type="ChEBI" id="CHEBI:15378"/>
        <dbReference type="ChEBI" id="CHEBI:43474"/>
        <dbReference type="ChEBI" id="CHEBI:59884"/>
        <dbReference type="ChEBI" id="CHEBI:61314"/>
        <dbReference type="EC" id="3.6.1.73"/>
    </reaction>
</comment>
<evidence type="ECO:0000256" key="4">
    <source>
        <dbReference type="ARBA" id="ARBA00022741"/>
    </source>
</evidence>
<dbReference type="AlphaFoldDB" id="A0A9P1C622"/>
<feature type="coiled-coil region" evidence="12">
    <location>
        <begin position="248"/>
        <end position="275"/>
    </location>
</feature>
<dbReference type="SUPFAM" id="SSF51905">
    <property type="entry name" value="FAD/NAD(P)-binding domain"/>
    <property type="match status" value="1"/>
</dbReference>
<dbReference type="SUPFAM" id="SSF52972">
    <property type="entry name" value="ITPase-like"/>
    <property type="match status" value="1"/>
</dbReference>
<keyword evidence="17" id="KW-1185">Reference proteome</keyword>
<dbReference type="Pfam" id="PF07209">
    <property type="entry name" value="DUF1415"/>
    <property type="match status" value="1"/>
</dbReference>